<reference evidence="12 13" key="1">
    <citation type="submission" date="2018-08" db="EMBL/GenBank/DDBJ databases">
        <title>Recombination of ecologically and evolutionarily significant loci maintains genetic cohesion in the Pseudomonas syringae species complex.</title>
        <authorList>
            <person name="Dillon M."/>
            <person name="Thakur S."/>
            <person name="Almeida R.N.D."/>
            <person name="Weir B.S."/>
            <person name="Guttman D.S."/>
        </authorList>
    </citation>
    <scope>NUCLEOTIDE SEQUENCE [LARGE SCALE GENOMIC DNA]</scope>
    <source>
        <strain evidence="12 13">ICMP 8670</strain>
    </source>
</reference>
<dbReference type="SUPFAM" id="SSF56235">
    <property type="entry name" value="N-terminal nucleophile aminohydrolases (Ntn hydrolases)"/>
    <property type="match status" value="1"/>
</dbReference>
<dbReference type="RefSeq" id="WP_099456632.1">
    <property type="nucleotide sequence ID" value="NZ_RBRQ01000284.1"/>
</dbReference>
<dbReference type="InterPro" id="IPR017932">
    <property type="entry name" value="GATase_2_dom"/>
</dbReference>
<sequence>MCGIAGFMELSGQVNAAPSVLDSMLRALIHRGPDSQGTLVEGSRAIGMRRLAIIDPQGSEQPLFNEDRSLALVGNGEIYNYIELREQLKARGHIFRTHGDMEVVLHLFEEYGANMTDHLNGQFSLALLERQSGRLWLFRDPIGITPLHYAVFGNTFVFASEIKAILQHPAASRAIDLIGLDQALCFPGLVSPRTLFNGVRSLPAGHRLLVDGTVITQAVFWDMDYPLQDEESSITDEKAAVQQFLELFDTAVKRRLRADVPVGLYLSGGLDSSFVGASVRAVAPDHELTTFSVVFPENRAINERIFQKLMVRQLGSHHIEIPFEPASIADQLHQMVWHSECPAKETYNTCIMAMSAAARSHGIPVVLGGEGADELLAGYPGYRFDAFNHRHGTEGLSQDEACFREQLWGSSAVRYERRYGDYRGFRRRFFSKEVEQHLRAEDCISKPVIDVSKVLGRHAVNQRSYLDIKLRLADHLLGDHGDRMNMMSSIEGRFPFLDREVVDFFRKLPPHFKLNGMDEKYLLKLAAAGRVPNAIIRREKFGFRAPGSSYLLEQNREWMYDTLSPERIAREGFFDPVSIAAELQRLHRAPIGSNPHADDDIVLFALTFSILLEKFDIKGL</sequence>
<dbReference type="GO" id="GO:0004066">
    <property type="term" value="F:asparagine synthase (glutamine-hydrolyzing) activity"/>
    <property type="evidence" value="ECO:0007669"/>
    <property type="project" value="UniProtKB-EC"/>
</dbReference>
<evidence type="ECO:0000256" key="5">
    <source>
        <dbReference type="ARBA" id="ARBA00022840"/>
    </source>
</evidence>
<dbReference type="PROSITE" id="PS51278">
    <property type="entry name" value="GATASE_TYPE_2"/>
    <property type="match status" value="1"/>
</dbReference>
<dbReference type="NCBIfam" id="TIGR01536">
    <property type="entry name" value="asn_synth_AEB"/>
    <property type="match status" value="1"/>
</dbReference>
<keyword evidence="8" id="KW-0028">Amino-acid biosynthesis</keyword>
<evidence type="ECO:0000256" key="9">
    <source>
        <dbReference type="PIRSR" id="PIRSR001589-2"/>
    </source>
</evidence>
<keyword evidence="8" id="KW-0061">Asparagine biosynthesis</keyword>
<comment type="catalytic activity">
    <reaction evidence="7">
        <text>L-aspartate + L-glutamine + ATP + H2O = L-asparagine + L-glutamate + AMP + diphosphate + H(+)</text>
        <dbReference type="Rhea" id="RHEA:12228"/>
        <dbReference type="ChEBI" id="CHEBI:15377"/>
        <dbReference type="ChEBI" id="CHEBI:15378"/>
        <dbReference type="ChEBI" id="CHEBI:29985"/>
        <dbReference type="ChEBI" id="CHEBI:29991"/>
        <dbReference type="ChEBI" id="CHEBI:30616"/>
        <dbReference type="ChEBI" id="CHEBI:33019"/>
        <dbReference type="ChEBI" id="CHEBI:58048"/>
        <dbReference type="ChEBI" id="CHEBI:58359"/>
        <dbReference type="ChEBI" id="CHEBI:456215"/>
        <dbReference type="EC" id="6.3.5.4"/>
    </reaction>
</comment>
<protein>
    <recommendedName>
        <fullName evidence="3">asparagine synthase (glutamine-hydrolyzing)</fullName>
        <ecNumber evidence="3">6.3.5.4</ecNumber>
    </recommendedName>
</protein>
<feature type="site" description="Important for beta-aspartyl-AMP intermediate formation" evidence="10">
    <location>
        <position position="370"/>
    </location>
</feature>
<evidence type="ECO:0000256" key="2">
    <source>
        <dbReference type="ARBA" id="ARBA00005752"/>
    </source>
</evidence>
<dbReference type="Gene3D" id="3.40.50.620">
    <property type="entry name" value="HUPs"/>
    <property type="match status" value="1"/>
</dbReference>
<comment type="similarity">
    <text evidence="2">Belongs to the asparagine synthetase family.</text>
</comment>
<comment type="caution">
    <text evidence="12">The sequence shown here is derived from an EMBL/GenBank/DDBJ whole genome shotgun (WGS) entry which is preliminary data.</text>
</comment>
<dbReference type="GO" id="GO:0005829">
    <property type="term" value="C:cytosol"/>
    <property type="evidence" value="ECO:0007669"/>
    <property type="project" value="TreeGrafter"/>
</dbReference>
<dbReference type="EMBL" id="RBRQ01000284">
    <property type="protein sequence ID" value="RMR03655.1"/>
    <property type="molecule type" value="Genomic_DNA"/>
</dbReference>
<evidence type="ECO:0000313" key="13">
    <source>
        <dbReference type="Proteomes" id="UP000276615"/>
    </source>
</evidence>
<evidence type="ECO:0000256" key="3">
    <source>
        <dbReference type="ARBA" id="ARBA00012737"/>
    </source>
</evidence>
<evidence type="ECO:0000256" key="4">
    <source>
        <dbReference type="ARBA" id="ARBA00022741"/>
    </source>
</evidence>
<keyword evidence="4 9" id="KW-0547">Nucleotide-binding</keyword>
<dbReference type="SUPFAM" id="SSF52402">
    <property type="entry name" value="Adenine nucleotide alpha hydrolases-like"/>
    <property type="match status" value="1"/>
</dbReference>
<feature type="binding site" evidence="9">
    <location>
        <position position="100"/>
    </location>
    <ligand>
        <name>L-glutamine</name>
        <dbReference type="ChEBI" id="CHEBI:58359"/>
    </ligand>
</feature>
<dbReference type="InterPro" id="IPR001962">
    <property type="entry name" value="Asn_synthase"/>
</dbReference>
<dbReference type="InterPro" id="IPR029055">
    <property type="entry name" value="Ntn_hydrolases_N"/>
</dbReference>
<dbReference type="Gene3D" id="3.60.20.10">
    <property type="entry name" value="Glutamine Phosphoribosylpyrophosphate, subunit 1, domain 1"/>
    <property type="match status" value="1"/>
</dbReference>
<dbReference type="PANTHER" id="PTHR43284">
    <property type="entry name" value="ASPARAGINE SYNTHETASE (GLUTAMINE-HYDROLYZING)"/>
    <property type="match status" value="1"/>
</dbReference>
<feature type="binding site" evidence="9">
    <location>
        <position position="293"/>
    </location>
    <ligand>
        <name>ATP</name>
        <dbReference type="ChEBI" id="CHEBI:30616"/>
    </ligand>
</feature>
<dbReference type="Pfam" id="PF13537">
    <property type="entry name" value="GATase_7"/>
    <property type="match status" value="1"/>
</dbReference>
<keyword evidence="6 8" id="KW-0315">Glutamine amidotransferase</keyword>
<dbReference type="CDD" id="cd01991">
    <property type="entry name" value="Asn_synthase_B_C"/>
    <property type="match status" value="1"/>
</dbReference>
<dbReference type="GO" id="GO:0006529">
    <property type="term" value="P:asparagine biosynthetic process"/>
    <property type="evidence" value="ECO:0007669"/>
    <property type="project" value="UniProtKB-KW"/>
</dbReference>
<dbReference type="Proteomes" id="UP000276615">
    <property type="component" value="Unassembled WGS sequence"/>
</dbReference>
<evidence type="ECO:0000313" key="12">
    <source>
        <dbReference type="EMBL" id="RMR03655.1"/>
    </source>
</evidence>
<accession>A0A3M4RLR2</accession>
<dbReference type="AlphaFoldDB" id="A0A3M4RLR2"/>
<dbReference type="InterPro" id="IPR051786">
    <property type="entry name" value="ASN_synthetase/amidase"/>
</dbReference>
<name>A0A3M4RLR2_9PSED</name>
<evidence type="ECO:0000256" key="1">
    <source>
        <dbReference type="ARBA" id="ARBA00005187"/>
    </source>
</evidence>
<dbReference type="Pfam" id="PF00733">
    <property type="entry name" value="Asn_synthase"/>
    <property type="match status" value="1"/>
</dbReference>
<evidence type="ECO:0000256" key="8">
    <source>
        <dbReference type="PIRSR" id="PIRSR001589-1"/>
    </source>
</evidence>
<dbReference type="GO" id="GO:0005524">
    <property type="term" value="F:ATP binding"/>
    <property type="evidence" value="ECO:0007669"/>
    <property type="project" value="UniProtKB-KW"/>
</dbReference>
<comment type="pathway">
    <text evidence="1">Amino-acid biosynthesis; L-asparagine biosynthesis; L-asparagine from L-aspartate (L-Gln route): step 1/1.</text>
</comment>
<dbReference type="PANTHER" id="PTHR43284:SF1">
    <property type="entry name" value="ASPARAGINE SYNTHETASE"/>
    <property type="match status" value="1"/>
</dbReference>
<dbReference type="CDD" id="cd00712">
    <property type="entry name" value="AsnB"/>
    <property type="match status" value="1"/>
</dbReference>
<dbReference type="InterPro" id="IPR014729">
    <property type="entry name" value="Rossmann-like_a/b/a_fold"/>
</dbReference>
<proteinExistence type="inferred from homology"/>
<evidence type="ECO:0000256" key="10">
    <source>
        <dbReference type="PIRSR" id="PIRSR001589-3"/>
    </source>
</evidence>
<keyword evidence="5 9" id="KW-0067">ATP-binding</keyword>
<gene>
    <name evidence="12" type="ORF">ALP92_03944</name>
</gene>
<evidence type="ECO:0000259" key="11">
    <source>
        <dbReference type="PROSITE" id="PS51278"/>
    </source>
</evidence>
<dbReference type="InterPro" id="IPR033738">
    <property type="entry name" value="AsnB_N"/>
</dbReference>
<evidence type="ECO:0000256" key="7">
    <source>
        <dbReference type="ARBA" id="ARBA00048741"/>
    </source>
</evidence>
<feature type="domain" description="Glutamine amidotransferase type-2" evidence="11">
    <location>
        <begin position="2"/>
        <end position="213"/>
    </location>
</feature>
<dbReference type="EC" id="6.3.5.4" evidence="3"/>
<feature type="active site" description="For GATase activity" evidence="8">
    <location>
        <position position="2"/>
    </location>
</feature>
<dbReference type="PIRSF" id="PIRSF001589">
    <property type="entry name" value="Asn_synthetase_glu-h"/>
    <property type="match status" value="1"/>
</dbReference>
<organism evidence="12 13">
    <name type="scientific">Pseudomonas syringae pv. primulae</name>
    <dbReference type="NCBI Taxonomy" id="251707"/>
    <lineage>
        <taxon>Bacteria</taxon>
        <taxon>Pseudomonadati</taxon>
        <taxon>Pseudomonadota</taxon>
        <taxon>Gammaproteobacteria</taxon>
        <taxon>Pseudomonadales</taxon>
        <taxon>Pseudomonadaceae</taxon>
        <taxon>Pseudomonas</taxon>
    </lineage>
</organism>
<dbReference type="InterPro" id="IPR006426">
    <property type="entry name" value="Asn_synth_AEB"/>
</dbReference>
<evidence type="ECO:0000256" key="6">
    <source>
        <dbReference type="ARBA" id="ARBA00022962"/>
    </source>
</evidence>